<evidence type="ECO:0000313" key="1">
    <source>
        <dbReference type="EMBL" id="EFZ10206.1"/>
    </source>
</evidence>
<dbReference type="EMBL" id="GL770221">
    <property type="protein sequence ID" value="EFZ10206.1"/>
    <property type="molecule type" value="Genomic_DNA"/>
</dbReference>
<organism>
    <name type="scientific">Solenopsis invicta</name>
    <name type="common">Red imported fire ant</name>
    <name type="synonym">Solenopsis wagneri</name>
    <dbReference type="NCBI Taxonomy" id="13686"/>
    <lineage>
        <taxon>Eukaryota</taxon>
        <taxon>Metazoa</taxon>
        <taxon>Ecdysozoa</taxon>
        <taxon>Arthropoda</taxon>
        <taxon>Hexapoda</taxon>
        <taxon>Insecta</taxon>
        <taxon>Pterygota</taxon>
        <taxon>Neoptera</taxon>
        <taxon>Endopterygota</taxon>
        <taxon>Hymenoptera</taxon>
        <taxon>Apocrita</taxon>
        <taxon>Aculeata</taxon>
        <taxon>Formicoidea</taxon>
        <taxon>Formicidae</taxon>
        <taxon>Myrmicinae</taxon>
        <taxon>Solenopsis</taxon>
    </lineage>
</organism>
<dbReference type="AlphaFoldDB" id="E9JAE0"/>
<accession>E9JAE0</accession>
<feature type="non-terminal residue" evidence="1">
    <location>
        <position position="177"/>
    </location>
</feature>
<dbReference type="HOGENOM" id="CLU_1519735_0_0_1"/>
<protein>
    <submittedName>
        <fullName evidence="1">Uncharacterized protein</fullName>
    </submittedName>
</protein>
<sequence length="177" mass="20346">MPEDRRMLSALHKSPYTLLDKVPFIRIQSDFYLTLASLPKIKSTVPQTIISKTEFTKKAYLCVGERVDFVLNANQTPSFYWLHVRGLGECQQRQIYQLGILAYRSSSMSSLPSSPGYFFSPSTNVVSTILNSLKKPKYKDSLKQVAYIYITSFYSCNILEKSERCKDAKKILCCQRR</sequence>
<dbReference type="OrthoDB" id="2121828at2759"/>
<name>E9JAE0_SOLIN</name>
<reference evidence="1" key="1">
    <citation type="journal article" date="2011" name="Proc. Natl. Acad. Sci. U.S.A.">
        <title>The genome of the fire ant Solenopsis invicta.</title>
        <authorList>
            <person name="Wurm Y."/>
            <person name="Wang J."/>
            <person name="Riba-Grognuz O."/>
            <person name="Corona M."/>
            <person name="Nygaard S."/>
            <person name="Hunt B.G."/>
            <person name="Ingram K.K."/>
            <person name="Falquet L."/>
            <person name="Nipitwattanaphon M."/>
            <person name="Gotzek D."/>
            <person name="Dijkstra M.B."/>
            <person name="Oettler J."/>
            <person name="Comtesse F."/>
            <person name="Shih C.J."/>
            <person name="Wu W.J."/>
            <person name="Yang C.C."/>
            <person name="Thomas J."/>
            <person name="Beaudoing E."/>
            <person name="Pradervand S."/>
            <person name="Flegel V."/>
            <person name="Cook E.D."/>
            <person name="Fabbretti R."/>
            <person name="Stockinger H."/>
            <person name="Long L."/>
            <person name="Farmerie W.G."/>
            <person name="Oakey J."/>
            <person name="Boomsma J.J."/>
            <person name="Pamilo P."/>
            <person name="Yi S.V."/>
            <person name="Heinze J."/>
            <person name="Goodisman M.A."/>
            <person name="Farinelli L."/>
            <person name="Harshman K."/>
            <person name="Hulo N."/>
            <person name="Cerutti L."/>
            <person name="Xenarios I."/>
            <person name="Shoemaker D."/>
            <person name="Keller L."/>
        </authorList>
    </citation>
    <scope>NUCLEOTIDE SEQUENCE [LARGE SCALE GENOMIC DNA]</scope>
</reference>
<dbReference type="InterPro" id="IPR008972">
    <property type="entry name" value="Cupredoxin"/>
</dbReference>
<gene>
    <name evidence="1" type="ORF">SINV_01893</name>
</gene>
<proteinExistence type="predicted"/>
<dbReference type="Gene3D" id="2.60.40.420">
    <property type="entry name" value="Cupredoxins - blue copper proteins"/>
    <property type="match status" value="1"/>
</dbReference>
<dbReference type="SUPFAM" id="SSF49503">
    <property type="entry name" value="Cupredoxins"/>
    <property type="match status" value="1"/>
</dbReference>